<evidence type="ECO:0000313" key="1">
    <source>
        <dbReference type="EMBL" id="KAI0030392.1"/>
    </source>
</evidence>
<proteinExistence type="predicted"/>
<sequence>MPPPLPSRRRTAPGDEPTPTVAFSSEKLSAAQRLPPPPTRTIGLGDKLPPARRAAVDESSDESGEEAAEDPKARLADSMPDASRASRRPPRLTPYACSEREIAVPAYHGGVLVSGALFVVATHHHVRVYDLARNEKLAWALDGRDVGLGKDLKVSAMEWAPGGRTAWLGTKDGHLFELDVRAQVVTGQRLVAHGCAVSHILRHGRAMVTLDEIGKALVFEPAEDADAGEDGMLLAHTPPRVVRIAERQEFARIFAGKLWTSAREAAGRGAVVRIYDVFVPGSVGRTVLPSEHVGAVTAGAVVPSDPARVYLGHEAGVVSIWDAGGDGALPSCVEIVKIGASDVLAMEGVHDRLWIGGRKGTISAYDVAPRPWVLAAGWTAHDSLPVTRLAVDVLGLRETGRCVVVSVGRDEHVGVWDGMLGLNWVDDELLKQETHFASFRPLTVLISTWNIDAARPEHLSGTPANVSFLTDVLRSTESPDILAFGFQEMIDLESRKMAAKTVLLGGRKAGAAAANGGEISEKVTSAYKRWYDRLVIAVRLAMPPECPYTVIHTENLVGLFTCIFVKNSERVNLRDVAVTTVKRGMGGRYGNKGAIVARLVVDDSSVCFINCHLAAGQHHVRQRNADIVGILEECVFDESDAGTDSVAYVGGGDGSMVLDHEIVFLNGDMNYRIDARRDVVIAATAAGDYQALLTHDQLLKEMRFNRGFRLRTFREGALDFAPTYKYDRRTDTYDSSEKRRTPAWCDRVLWRVRDQARVQLLSYRRYEANVSDHRPVSAAFRVRVKSVRMDERARVKREVDGAWHEREREMVRHLVEFYVDQRVL</sequence>
<accession>A0ACB8QFG8</accession>
<dbReference type="EMBL" id="MU273624">
    <property type="protein sequence ID" value="KAI0030392.1"/>
    <property type="molecule type" value="Genomic_DNA"/>
</dbReference>
<name>A0ACB8QFG8_9AGAM</name>
<comment type="caution">
    <text evidence="1">The sequence shown here is derived from an EMBL/GenBank/DDBJ whole genome shotgun (WGS) entry which is preliminary data.</text>
</comment>
<keyword evidence="1" id="KW-0255">Endonuclease</keyword>
<reference evidence="1" key="1">
    <citation type="submission" date="2021-02" db="EMBL/GenBank/DDBJ databases">
        <authorList>
            <consortium name="DOE Joint Genome Institute"/>
            <person name="Ahrendt S."/>
            <person name="Looney B.P."/>
            <person name="Miyauchi S."/>
            <person name="Morin E."/>
            <person name="Drula E."/>
            <person name="Courty P.E."/>
            <person name="Chicoki N."/>
            <person name="Fauchery L."/>
            <person name="Kohler A."/>
            <person name="Kuo A."/>
            <person name="Labutti K."/>
            <person name="Pangilinan J."/>
            <person name="Lipzen A."/>
            <person name="Riley R."/>
            <person name="Andreopoulos W."/>
            <person name="He G."/>
            <person name="Johnson J."/>
            <person name="Barry K.W."/>
            <person name="Grigoriev I.V."/>
            <person name="Nagy L."/>
            <person name="Hibbett D."/>
            <person name="Henrissat B."/>
            <person name="Matheny P.B."/>
            <person name="Labbe J."/>
            <person name="Martin F."/>
        </authorList>
    </citation>
    <scope>NUCLEOTIDE SEQUENCE</scope>
    <source>
        <strain evidence="1">EC-137</strain>
    </source>
</reference>
<keyword evidence="2" id="KW-1185">Reference proteome</keyword>
<dbReference type="Proteomes" id="UP000814128">
    <property type="component" value="Unassembled WGS sequence"/>
</dbReference>
<keyword evidence="1" id="KW-0378">Hydrolase</keyword>
<gene>
    <name evidence="1" type="ORF">K488DRAFT_54355</name>
</gene>
<keyword evidence="1" id="KW-0540">Nuclease</keyword>
<organism evidence="1 2">
    <name type="scientific">Vararia minispora EC-137</name>
    <dbReference type="NCBI Taxonomy" id="1314806"/>
    <lineage>
        <taxon>Eukaryota</taxon>
        <taxon>Fungi</taxon>
        <taxon>Dikarya</taxon>
        <taxon>Basidiomycota</taxon>
        <taxon>Agaricomycotina</taxon>
        <taxon>Agaricomycetes</taxon>
        <taxon>Russulales</taxon>
        <taxon>Lachnocladiaceae</taxon>
        <taxon>Vararia</taxon>
    </lineage>
</organism>
<evidence type="ECO:0000313" key="2">
    <source>
        <dbReference type="Proteomes" id="UP000814128"/>
    </source>
</evidence>
<protein>
    <submittedName>
        <fullName evidence="1">Endonuclease/exonuclease/phosphatase</fullName>
    </submittedName>
</protein>
<reference evidence="1" key="2">
    <citation type="journal article" date="2022" name="New Phytol.">
        <title>Evolutionary transition to the ectomycorrhizal habit in the genomes of a hyperdiverse lineage of mushroom-forming fungi.</title>
        <authorList>
            <person name="Looney B."/>
            <person name="Miyauchi S."/>
            <person name="Morin E."/>
            <person name="Drula E."/>
            <person name="Courty P.E."/>
            <person name="Kohler A."/>
            <person name="Kuo A."/>
            <person name="LaButti K."/>
            <person name="Pangilinan J."/>
            <person name="Lipzen A."/>
            <person name="Riley R."/>
            <person name="Andreopoulos W."/>
            <person name="He G."/>
            <person name="Johnson J."/>
            <person name="Nolan M."/>
            <person name="Tritt A."/>
            <person name="Barry K.W."/>
            <person name="Grigoriev I.V."/>
            <person name="Nagy L.G."/>
            <person name="Hibbett D."/>
            <person name="Henrissat B."/>
            <person name="Matheny P.B."/>
            <person name="Labbe J."/>
            <person name="Martin F.M."/>
        </authorList>
    </citation>
    <scope>NUCLEOTIDE SEQUENCE</scope>
    <source>
        <strain evidence="1">EC-137</strain>
    </source>
</reference>